<dbReference type="EMBL" id="BK015559">
    <property type="protein sequence ID" value="DAE12866.1"/>
    <property type="molecule type" value="Genomic_DNA"/>
</dbReference>
<feature type="transmembrane region" description="Helical" evidence="1">
    <location>
        <begin position="6"/>
        <end position="25"/>
    </location>
</feature>
<evidence type="ECO:0000313" key="2">
    <source>
        <dbReference type="EMBL" id="DAE12866.1"/>
    </source>
</evidence>
<reference evidence="2" key="1">
    <citation type="journal article" date="2021" name="Proc. Natl. Acad. Sci. U.S.A.">
        <title>A Catalog of Tens of Thousands of Viruses from Human Metagenomes Reveals Hidden Associations with Chronic Diseases.</title>
        <authorList>
            <person name="Tisza M.J."/>
            <person name="Buck C.B."/>
        </authorList>
    </citation>
    <scope>NUCLEOTIDE SEQUENCE</scope>
    <source>
        <strain evidence="2">Ctcc24</strain>
    </source>
</reference>
<accession>A0A8S5Q129</accession>
<protein>
    <submittedName>
        <fullName evidence="2">Uncharacterized protein</fullName>
    </submittedName>
</protein>
<proteinExistence type="predicted"/>
<organism evidence="2">
    <name type="scientific">Siphoviridae sp. ctcC24</name>
    <dbReference type="NCBI Taxonomy" id="2825570"/>
    <lineage>
        <taxon>Viruses</taxon>
        <taxon>Duplodnaviria</taxon>
        <taxon>Heunggongvirae</taxon>
        <taxon>Uroviricota</taxon>
        <taxon>Caudoviricetes</taxon>
    </lineage>
</organism>
<sequence length="33" mass="3619">MNLTIAGLPFVLLGIAVYSGICLAVRKGWLWKD</sequence>
<keyword evidence="1" id="KW-0472">Membrane</keyword>
<keyword evidence="1" id="KW-0812">Transmembrane</keyword>
<evidence type="ECO:0000256" key="1">
    <source>
        <dbReference type="SAM" id="Phobius"/>
    </source>
</evidence>
<keyword evidence="1" id="KW-1133">Transmembrane helix</keyword>
<name>A0A8S5Q129_9CAUD</name>